<gene>
    <name evidence="2" type="ORF">GNQ48_28330</name>
    <name evidence="3" type="ORF">GUL26_35650</name>
</gene>
<organism evidence="3 5">
    <name type="scientific">Pseudomonas aeruginosa</name>
    <dbReference type="NCBI Taxonomy" id="287"/>
    <lineage>
        <taxon>Bacteria</taxon>
        <taxon>Pseudomonadati</taxon>
        <taxon>Pseudomonadota</taxon>
        <taxon>Gammaproteobacteria</taxon>
        <taxon>Pseudomonadales</taxon>
        <taxon>Pseudomonadaceae</taxon>
        <taxon>Pseudomonas</taxon>
    </lineage>
</organism>
<reference evidence="3" key="2">
    <citation type="submission" date="2020-01" db="EMBL/GenBank/DDBJ databases">
        <title>Bacteria Cultured from War Wounds Associated with the Conflict in Eastern Ukraine.</title>
        <authorList>
            <person name="Snesrud E."/>
            <person name="Galac M.R."/>
            <person name="Mc Gann P."/>
            <person name="Valentine K."/>
            <person name="Viacheslav K."/>
        </authorList>
    </citation>
    <scope>NUCLEOTIDE SEQUENCE</scope>
    <source>
        <strain evidence="3">VNMU148</strain>
    </source>
</reference>
<dbReference type="Proteomes" id="UP000433532">
    <property type="component" value="Unassembled WGS sequence"/>
</dbReference>
<reference evidence="2 4" key="1">
    <citation type="submission" date="2019-11" db="EMBL/GenBank/DDBJ databases">
        <title>Genomes of ocular Pseudomonas aeruginosa isolates.</title>
        <authorList>
            <person name="Khan M."/>
            <person name="Rice S.A."/>
            <person name="Willcox M.D.P."/>
            <person name="Stapleton F."/>
        </authorList>
    </citation>
    <scope>NUCLEOTIDE SEQUENCE [LARGE SCALE GENOMIC DNA]</scope>
    <source>
        <strain evidence="2 4">PA221</strain>
    </source>
</reference>
<protein>
    <submittedName>
        <fullName evidence="3">Uncharacterized protein</fullName>
    </submittedName>
</protein>
<evidence type="ECO:0000256" key="1">
    <source>
        <dbReference type="SAM" id="Coils"/>
    </source>
</evidence>
<dbReference type="Proteomes" id="UP000644192">
    <property type="component" value="Unassembled WGS sequence"/>
</dbReference>
<evidence type="ECO:0000313" key="3">
    <source>
        <dbReference type="EMBL" id="MZZ17596.1"/>
    </source>
</evidence>
<dbReference type="AlphaFoldDB" id="A0A485HU41"/>
<dbReference type="EMBL" id="WXZT01000054">
    <property type="protein sequence ID" value="MZZ17596.1"/>
    <property type="molecule type" value="Genomic_DNA"/>
</dbReference>
<name>A0A485HU41_PSEAI</name>
<keyword evidence="1" id="KW-0175">Coiled coil</keyword>
<evidence type="ECO:0000313" key="4">
    <source>
        <dbReference type="Proteomes" id="UP000433532"/>
    </source>
</evidence>
<sequence>MAKQDLLNRVYATISALQSDGRKKLSVMEVSKLSGVGRATINQKHDPDWVKVREVIKGTTHSGVYTKDSSEDVKKPLKNTQEIHHRLKELEEQLALLRERASTTYNQLIDRVQYYFALASEKPAKQVEKAKLLQELTHQKNQNAILRADLKAALAESLTPAVSGFITSKIILEVPNAGSDSEAILSFLEKLDSLSSQNRSSLVTAVYIMCGLPMCGKSSWIDNHKPPTPGVSLYVSGASDTVSTRNLLVSRVRKEFNAPVHCVRFSLGLDACISRAEKQFNGAALELNISSIKVVAARFEEIQFSENFDSIILA</sequence>
<accession>A0A485HU41</accession>
<feature type="coiled-coil region" evidence="1">
    <location>
        <begin position="80"/>
        <end position="149"/>
    </location>
</feature>
<proteinExistence type="predicted"/>
<dbReference type="EMBL" id="WOAD01000037">
    <property type="protein sequence ID" value="MUI38914.1"/>
    <property type="molecule type" value="Genomic_DNA"/>
</dbReference>
<evidence type="ECO:0000313" key="2">
    <source>
        <dbReference type="EMBL" id="MUI38914.1"/>
    </source>
</evidence>
<comment type="caution">
    <text evidence="3">The sequence shown here is derived from an EMBL/GenBank/DDBJ whole genome shotgun (WGS) entry which is preliminary data.</text>
</comment>
<dbReference type="RefSeq" id="WP_023083569.1">
    <property type="nucleotide sequence ID" value="NZ_AP017302.1"/>
</dbReference>
<evidence type="ECO:0000313" key="5">
    <source>
        <dbReference type="Proteomes" id="UP000644192"/>
    </source>
</evidence>